<dbReference type="GO" id="GO:0008137">
    <property type="term" value="F:NADH dehydrogenase (ubiquinone) activity"/>
    <property type="evidence" value="ECO:0007669"/>
    <property type="project" value="InterPro"/>
</dbReference>
<dbReference type="Pfam" id="PF00361">
    <property type="entry name" value="Proton_antipo_M"/>
    <property type="match status" value="1"/>
</dbReference>
<dbReference type="InterPro" id="IPR003918">
    <property type="entry name" value="NADH_UbQ_OxRdtase"/>
</dbReference>
<keyword evidence="5" id="KW-0560">Oxidoreductase</keyword>
<evidence type="ECO:0000256" key="3">
    <source>
        <dbReference type="ARBA" id="ARBA00022692"/>
    </source>
</evidence>
<dbReference type="GO" id="GO:0016829">
    <property type="term" value="F:lyase activity"/>
    <property type="evidence" value="ECO:0007669"/>
    <property type="project" value="UniProtKB-KW"/>
</dbReference>
<reference evidence="10 11" key="1">
    <citation type="submission" date="2016-10" db="EMBL/GenBank/DDBJ databases">
        <authorList>
            <person name="de Groot N.N."/>
        </authorList>
    </citation>
    <scope>NUCLEOTIDE SEQUENCE [LARGE SCALE GENOMIC DNA]</scope>
    <source>
        <strain evidence="10 11">DSM 18346</strain>
    </source>
</reference>
<evidence type="ECO:0000313" key="10">
    <source>
        <dbReference type="EMBL" id="SDK95823.1"/>
    </source>
</evidence>
<sequence>MDVGASVVRLGLPSLVISFAILEVLILPFIGNKTQQIRRNTVKAFIFLTTVFVALTYREVLNEPIIYEISGVFEMGIIFKIDLLNYLFIILAGVLWLVIGYYSLEDTNYFFYTITYIATIGTLMAGDLLSFFLFFEMMTFSSYALMVYHRGEEQLEAGNVYIYMGIIGGLCILSGILMLSAYTGSFEWTHLAMQFSEMGFIKYFIAAFLIIGFGIKSAMFPFHFWVPRIYGGAPISVNALSSGMLMKVGAYGMLKVVSVIFSADVSETTLWTDAVWKVSNHIGVVIIWLGILTMIVGVFMALQQGNMKKMLAYHSVSQMGYIIMGIGVAAYLGFQGPMGFIGSIYHMLNHSLFKVLLFMVAGIVYIRTRELNMYELGGLWKKMPITAVLCLIAVFGITGMPGFNGFASKSILHHAIIEAYEYGHPSFKYAELFFKLVSAGTVCSFIKFFSYIFLGEEKEKYQNIKGDSGRIAGAMAVLAIFIIIIGVRPYMLMDRLFIPMTASFAYDPVFMEKYIVDMNFWNAKDIIGMVGVYTLGFGMFIISSKYHLFHLNLPRWANTEAYVYTPVTDICEKFPNYCVNKYENKIIFGDVLIYAILLTIILAFLLLSGF</sequence>
<feature type="transmembrane region" description="Helical" evidence="8">
    <location>
        <begin position="203"/>
        <end position="225"/>
    </location>
</feature>
<keyword evidence="10" id="KW-0456">Lyase</keyword>
<dbReference type="RefSeq" id="WP_090553885.1">
    <property type="nucleotide sequence ID" value="NZ_FNFP01000005.1"/>
</dbReference>
<name>A0A1G9G6A3_9FIRM</name>
<feature type="transmembrane region" description="Helical" evidence="8">
    <location>
        <begin position="237"/>
        <end position="261"/>
    </location>
</feature>
<comment type="subcellular location">
    <subcellularLocation>
        <location evidence="1">Cell membrane</location>
        <topology evidence="1">Multi-pass membrane protein</topology>
    </subcellularLocation>
    <subcellularLocation>
        <location evidence="7">Membrane</location>
        <topology evidence="7">Multi-pass membrane protein</topology>
    </subcellularLocation>
</comment>
<dbReference type="GO" id="GO:0016491">
    <property type="term" value="F:oxidoreductase activity"/>
    <property type="evidence" value="ECO:0007669"/>
    <property type="project" value="UniProtKB-KW"/>
</dbReference>
<dbReference type="PANTHER" id="PTHR42682:SF4">
    <property type="entry name" value="NADH-UBIQUINONE_PLASTOQUINONE"/>
    <property type="match status" value="1"/>
</dbReference>
<keyword evidence="2" id="KW-1003">Cell membrane</keyword>
<keyword evidence="4 8" id="KW-1133">Transmembrane helix</keyword>
<feature type="transmembrane region" description="Helical" evidence="8">
    <location>
        <begin position="12"/>
        <end position="30"/>
    </location>
</feature>
<evidence type="ECO:0000256" key="5">
    <source>
        <dbReference type="ARBA" id="ARBA00023002"/>
    </source>
</evidence>
<evidence type="ECO:0000256" key="7">
    <source>
        <dbReference type="RuleBase" id="RU000320"/>
    </source>
</evidence>
<feature type="transmembrane region" description="Helical" evidence="8">
    <location>
        <begin position="160"/>
        <end position="183"/>
    </location>
</feature>
<feature type="transmembrane region" description="Helical" evidence="8">
    <location>
        <begin position="432"/>
        <end position="454"/>
    </location>
</feature>
<accession>A0A1G9G6A3</accession>
<evidence type="ECO:0000256" key="4">
    <source>
        <dbReference type="ARBA" id="ARBA00022989"/>
    </source>
</evidence>
<dbReference type="GO" id="GO:0042773">
    <property type="term" value="P:ATP synthesis coupled electron transport"/>
    <property type="evidence" value="ECO:0007669"/>
    <property type="project" value="InterPro"/>
</dbReference>
<dbReference type="OrthoDB" id="9807568at2"/>
<gene>
    <name evidence="10" type="ORF">SAMN05660472_02356</name>
</gene>
<feature type="transmembrane region" description="Helical" evidence="8">
    <location>
        <begin position="344"/>
        <end position="365"/>
    </location>
</feature>
<proteinExistence type="predicted"/>
<dbReference type="InterPro" id="IPR001750">
    <property type="entry name" value="ND/Mrp_TM"/>
</dbReference>
<feature type="transmembrane region" description="Helical" evidence="8">
    <location>
        <begin position="281"/>
        <end position="302"/>
    </location>
</feature>
<protein>
    <submittedName>
        <fullName evidence="10">Formate hydrogenlyase subunit 3/Multisubunit Na+/H+ antiporter, MnhD subunit</fullName>
    </submittedName>
</protein>
<keyword evidence="3 7" id="KW-0812">Transmembrane</keyword>
<feature type="transmembrane region" description="Helical" evidence="8">
    <location>
        <begin position="526"/>
        <end position="546"/>
    </location>
</feature>
<keyword evidence="11" id="KW-1185">Reference proteome</keyword>
<feature type="transmembrane region" description="Helical" evidence="8">
    <location>
        <begin position="83"/>
        <end position="102"/>
    </location>
</feature>
<dbReference type="GO" id="GO:0005886">
    <property type="term" value="C:plasma membrane"/>
    <property type="evidence" value="ECO:0007669"/>
    <property type="project" value="UniProtKB-SubCell"/>
</dbReference>
<dbReference type="PANTHER" id="PTHR42682">
    <property type="entry name" value="HYDROGENASE-4 COMPONENT F"/>
    <property type="match status" value="1"/>
</dbReference>
<keyword evidence="6 8" id="KW-0472">Membrane</keyword>
<feature type="transmembrane region" description="Helical" evidence="8">
    <location>
        <begin position="591"/>
        <end position="609"/>
    </location>
</feature>
<dbReference type="PRINTS" id="PR01437">
    <property type="entry name" value="NUOXDRDTASE4"/>
</dbReference>
<evidence type="ECO:0000259" key="9">
    <source>
        <dbReference type="Pfam" id="PF00361"/>
    </source>
</evidence>
<dbReference type="STRING" id="393762.SAMN05660472_02356"/>
<feature type="transmembrane region" description="Helical" evidence="8">
    <location>
        <begin position="311"/>
        <end position="332"/>
    </location>
</feature>
<dbReference type="InterPro" id="IPR052175">
    <property type="entry name" value="ComplexI-like_HydComp"/>
</dbReference>
<organism evidence="10 11">
    <name type="scientific">Natronincola ferrireducens</name>
    <dbReference type="NCBI Taxonomy" id="393762"/>
    <lineage>
        <taxon>Bacteria</taxon>
        <taxon>Bacillati</taxon>
        <taxon>Bacillota</taxon>
        <taxon>Clostridia</taxon>
        <taxon>Peptostreptococcales</taxon>
        <taxon>Natronincolaceae</taxon>
        <taxon>Natronincola</taxon>
    </lineage>
</organism>
<feature type="transmembrane region" description="Helical" evidence="8">
    <location>
        <begin position="474"/>
        <end position="491"/>
    </location>
</feature>
<evidence type="ECO:0000256" key="8">
    <source>
        <dbReference type="SAM" id="Phobius"/>
    </source>
</evidence>
<feature type="domain" description="NADH:quinone oxidoreductase/Mrp antiporter transmembrane" evidence="9">
    <location>
        <begin position="125"/>
        <end position="418"/>
    </location>
</feature>
<dbReference type="AlphaFoldDB" id="A0A1G9G6A3"/>
<dbReference type="EMBL" id="FNFP01000005">
    <property type="protein sequence ID" value="SDK95823.1"/>
    <property type="molecule type" value="Genomic_DNA"/>
</dbReference>
<evidence type="ECO:0000313" key="11">
    <source>
        <dbReference type="Proteomes" id="UP000198718"/>
    </source>
</evidence>
<evidence type="ECO:0000256" key="2">
    <source>
        <dbReference type="ARBA" id="ARBA00022475"/>
    </source>
</evidence>
<evidence type="ECO:0000256" key="1">
    <source>
        <dbReference type="ARBA" id="ARBA00004651"/>
    </source>
</evidence>
<evidence type="ECO:0000256" key="6">
    <source>
        <dbReference type="ARBA" id="ARBA00023136"/>
    </source>
</evidence>
<feature type="transmembrane region" description="Helical" evidence="8">
    <location>
        <begin position="385"/>
        <end position="403"/>
    </location>
</feature>
<feature type="transmembrane region" description="Helical" evidence="8">
    <location>
        <begin position="109"/>
        <end position="125"/>
    </location>
</feature>
<dbReference type="Proteomes" id="UP000198718">
    <property type="component" value="Unassembled WGS sequence"/>
</dbReference>
<feature type="transmembrane region" description="Helical" evidence="8">
    <location>
        <begin position="42"/>
        <end position="58"/>
    </location>
</feature>